<name>A0A8J3XJC3_9ACTN</name>
<organism evidence="1 2">
    <name type="scientific">Planotetraspora phitsanulokensis</name>
    <dbReference type="NCBI Taxonomy" id="575192"/>
    <lineage>
        <taxon>Bacteria</taxon>
        <taxon>Bacillati</taxon>
        <taxon>Actinomycetota</taxon>
        <taxon>Actinomycetes</taxon>
        <taxon>Streptosporangiales</taxon>
        <taxon>Streptosporangiaceae</taxon>
        <taxon>Planotetraspora</taxon>
    </lineage>
</organism>
<proteinExistence type="predicted"/>
<accession>A0A8J3XJC3</accession>
<gene>
    <name evidence="1" type="ORF">Pph01_80430</name>
</gene>
<sequence length="81" mass="9489">MSEPVEVMERLRAAAWTVAAPFFPHWEHRDDDVIKLLEVSAWDLRIMVVRADDPQDNAETLWEGGSVQEFYSRILREVCEE</sequence>
<evidence type="ECO:0000313" key="1">
    <source>
        <dbReference type="EMBL" id="GII43040.1"/>
    </source>
</evidence>
<comment type="caution">
    <text evidence="1">The sequence shown here is derived from an EMBL/GenBank/DDBJ whole genome shotgun (WGS) entry which is preliminary data.</text>
</comment>
<dbReference type="RefSeq" id="WP_204078443.1">
    <property type="nucleotide sequence ID" value="NZ_BAABHI010000022.1"/>
</dbReference>
<dbReference type="Proteomes" id="UP000622547">
    <property type="component" value="Unassembled WGS sequence"/>
</dbReference>
<dbReference type="AlphaFoldDB" id="A0A8J3XJC3"/>
<reference evidence="1 2" key="1">
    <citation type="submission" date="2021-01" db="EMBL/GenBank/DDBJ databases">
        <title>Whole genome shotgun sequence of Planotetraspora phitsanulokensis NBRC 104273.</title>
        <authorList>
            <person name="Komaki H."/>
            <person name="Tamura T."/>
        </authorList>
    </citation>
    <scope>NUCLEOTIDE SEQUENCE [LARGE SCALE GENOMIC DNA]</scope>
    <source>
        <strain evidence="1 2">NBRC 104273</strain>
    </source>
</reference>
<dbReference type="EMBL" id="BOOP01000050">
    <property type="protein sequence ID" value="GII43040.1"/>
    <property type="molecule type" value="Genomic_DNA"/>
</dbReference>
<keyword evidence="2" id="KW-1185">Reference proteome</keyword>
<protein>
    <submittedName>
        <fullName evidence="1">Uncharacterized protein</fullName>
    </submittedName>
</protein>
<evidence type="ECO:0000313" key="2">
    <source>
        <dbReference type="Proteomes" id="UP000622547"/>
    </source>
</evidence>